<dbReference type="EMBL" id="UWPJ01000005">
    <property type="protein sequence ID" value="VCU68142.1"/>
    <property type="molecule type" value="Genomic_DNA"/>
</dbReference>
<accession>A0A3P4AWP8</accession>
<keyword evidence="3" id="KW-1185">Reference proteome</keyword>
<evidence type="ECO:0000313" key="2">
    <source>
        <dbReference type="EMBL" id="VCU68142.1"/>
    </source>
</evidence>
<dbReference type="RefSeq" id="WP_124077379.1">
    <property type="nucleotide sequence ID" value="NZ_UWPJ01000005.1"/>
</dbReference>
<evidence type="ECO:0008006" key="4">
    <source>
        <dbReference type="Google" id="ProtNLM"/>
    </source>
</evidence>
<protein>
    <recommendedName>
        <fullName evidence="4">Carboxypeptidase regulatory-like domain-containing protein</fullName>
    </recommendedName>
</protein>
<sequence>MITIPFDLPRLARYAAAACIALAVSACGGGDGSSTPAAGSGGSGGSAETVTLSGTAATGAPVKGGTVVAINANGNTVEAKTKDNGDYELTIGSAPPYLLKITTTASGTLYSFASAGGRANLTPLTTLALHDANGKKPLAALFEGWKSTRLAADAVTAAAKRVNANFQASYTAQGVDYKTFDFFGSAFSANGKGFDAVLDGISVSLSCSTNSCSETIKVGDTVYTYNFTIDTTGISFTSGGGSSGGATSTIPAGSTWDLTLSGTASGQSINQTIQNIELAAVPTSVDGAQSAVAQFGGQGGTVTTPDMTIKYNLGSSSYQGCGSCGVGSTIVMKVKGSITVSGTVNGFPVNQSSDFDYTYTYKRVK</sequence>
<evidence type="ECO:0000313" key="3">
    <source>
        <dbReference type="Proteomes" id="UP000277294"/>
    </source>
</evidence>
<gene>
    <name evidence="2" type="ORF">PIGHUM_00192</name>
</gene>
<feature type="chain" id="PRO_5018171286" description="Carboxypeptidase regulatory-like domain-containing protein" evidence="1">
    <location>
        <begin position="27"/>
        <end position="365"/>
    </location>
</feature>
<name>A0A3P4AWP8_9BURK</name>
<reference evidence="2 3" key="1">
    <citation type="submission" date="2018-10" db="EMBL/GenBank/DDBJ databases">
        <authorList>
            <person name="Criscuolo A."/>
        </authorList>
    </citation>
    <scope>NUCLEOTIDE SEQUENCE [LARGE SCALE GENOMIC DNA]</scope>
    <source>
        <strain evidence="2">DnA1</strain>
    </source>
</reference>
<dbReference type="Proteomes" id="UP000277294">
    <property type="component" value="Unassembled WGS sequence"/>
</dbReference>
<organism evidence="2 3">
    <name type="scientific">Pigmentiphaga humi</name>
    <dbReference type="NCBI Taxonomy" id="2478468"/>
    <lineage>
        <taxon>Bacteria</taxon>
        <taxon>Pseudomonadati</taxon>
        <taxon>Pseudomonadota</taxon>
        <taxon>Betaproteobacteria</taxon>
        <taxon>Burkholderiales</taxon>
        <taxon>Alcaligenaceae</taxon>
        <taxon>Pigmentiphaga</taxon>
    </lineage>
</organism>
<feature type="signal peptide" evidence="1">
    <location>
        <begin position="1"/>
        <end position="26"/>
    </location>
</feature>
<dbReference type="OrthoDB" id="8683077at2"/>
<dbReference type="AlphaFoldDB" id="A0A3P4AWP8"/>
<evidence type="ECO:0000256" key="1">
    <source>
        <dbReference type="SAM" id="SignalP"/>
    </source>
</evidence>
<keyword evidence="1" id="KW-0732">Signal</keyword>
<proteinExistence type="predicted"/>